<feature type="transmembrane region" description="Helical" evidence="10">
    <location>
        <begin position="750"/>
        <end position="774"/>
    </location>
</feature>
<dbReference type="EMBL" id="CAMXCT020000218">
    <property type="protein sequence ID" value="CAL1129056.1"/>
    <property type="molecule type" value="Genomic_DNA"/>
</dbReference>
<sequence length="854" mass="94309">MANQPLLSESPSNLSGPRCQRAQSLIPALVCGKCQGWTFDSTLHLGHVRLCPDCRDSVDKQCTYCRGRIDKSQERWGSGLCDKCYLKLPLCKGCARRLNVTELKFKTGLCDLCWNSCRKKCSICNEKISLGESGWKTAMCAECSQKNEVKCKKCPKIISLEESGWRTGICNTCYDESGGCRSLVSRKRPHIGLCDACFDRYNTTCVRCNETIPDDELRYTSGLCDFCYKDCHKKCTSCQKKIPLKQLRWGSGLCDTCYNKSRMSCRMCNTAISIGKTDAVRGVRLCGTCFKKLTDTAKTCCRCNERSVFVGDPYFAFGICRECFEGVAAAPKFGLGYIRKRRARAHSWDALPPFYSARQRATGPSVTLYSAKSQSLLSDNQREQKLKVKDDSTSLIRWFRFLALGVSGWFASNSVFASLPMFVQKLPEGARTASLVNASTQIGAVYAIIFHVVEYNKSLEERASVARSMEEMNEKRRLFKEEQQRKKAAAHAAENVHIGQLAAVAALVLFIFLWMWDEQTIELVVLAALAGAVGNVADLTVWPIALQHPSRYAAAIQIGGSVSGVVPNIIEAYLAEFGIIWFLVIVVLLQILLWKAISVKDVAGPTPTNLLPFGEKAKCNCAGCDGCNFSENPGSPTVLKTPCATTSAEETDPSSGEEESSSSVSRMAGRFYNALRGGTDHCRDGRNIVTFYTSSSFVSRAMCYTVPSLLPFIASPYTRQEQLLYERMNTMYNLGNVLGRMLCQWYKPHTAGLALSFGLVTFTFTFLCICSACPELLSRSLPAVPALWILPITVGIFNLSVGLMSTGLFVQAHERAQAGKCPNTIQATMGFYGQIGCVSGNMVIFLIINVLHLL</sequence>
<keyword evidence="6 10" id="KW-0812">Transmembrane</keyword>
<feature type="transmembrane region" description="Helical" evidence="10">
    <location>
        <begin position="572"/>
        <end position="594"/>
    </location>
</feature>
<feature type="transmembrane region" description="Helical" evidence="10">
    <location>
        <begin position="498"/>
        <end position="516"/>
    </location>
</feature>
<comment type="subcellular location">
    <subcellularLocation>
        <location evidence="2">Cell membrane</location>
        <topology evidence="2">Multi-pass membrane protein</topology>
    </subcellularLocation>
</comment>
<evidence type="ECO:0000256" key="6">
    <source>
        <dbReference type="ARBA" id="ARBA00022692"/>
    </source>
</evidence>
<evidence type="ECO:0000256" key="7">
    <source>
        <dbReference type="ARBA" id="ARBA00022989"/>
    </source>
</evidence>
<keyword evidence="5" id="KW-1003">Cell membrane</keyword>
<dbReference type="GO" id="GO:0005886">
    <property type="term" value="C:plasma membrane"/>
    <property type="evidence" value="ECO:0007669"/>
    <property type="project" value="UniProtKB-SubCell"/>
</dbReference>
<evidence type="ECO:0000256" key="8">
    <source>
        <dbReference type="ARBA" id="ARBA00023136"/>
    </source>
</evidence>
<comment type="catalytic activity">
    <reaction evidence="1">
        <text>riboflavin(in) = riboflavin(out)</text>
        <dbReference type="Rhea" id="RHEA:35015"/>
        <dbReference type="ChEBI" id="CHEBI:57986"/>
    </reaction>
</comment>
<name>A0A9P1FH03_9DINO</name>
<feature type="transmembrane region" description="Helical" evidence="10">
    <location>
        <begin position="523"/>
        <end position="545"/>
    </location>
</feature>
<reference evidence="11" key="1">
    <citation type="submission" date="2022-10" db="EMBL/GenBank/DDBJ databases">
        <authorList>
            <person name="Chen Y."/>
            <person name="Dougan E. K."/>
            <person name="Chan C."/>
            <person name="Rhodes N."/>
            <person name="Thang M."/>
        </authorList>
    </citation>
    <scope>NUCLEOTIDE SEQUENCE</scope>
</reference>
<evidence type="ECO:0000313" key="11">
    <source>
        <dbReference type="EMBL" id="CAI3975681.1"/>
    </source>
</evidence>
<evidence type="ECO:0000256" key="3">
    <source>
        <dbReference type="ARBA" id="ARBA00006366"/>
    </source>
</evidence>
<keyword evidence="4" id="KW-0813">Transport</keyword>
<evidence type="ECO:0000313" key="14">
    <source>
        <dbReference type="Proteomes" id="UP001152797"/>
    </source>
</evidence>
<comment type="caution">
    <text evidence="11">The sequence shown here is derived from an EMBL/GenBank/DDBJ whole genome shotgun (WGS) entry which is preliminary data.</text>
</comment>
<evidence type="ECO:0000256" key="1">
    <source>
        <dbReference type="ARBA" id="ARBA00000215"/>
    </source>
</evidence>
<evidence type="ECO:0000313" key="12">
    <source>
        <dbReference type="EMBL" id="CAL1129056.1"/>
    </source>
</evidence>
<proteinExistence type="inferred from homology"/>
<keyword evidence="8 10" id="KW-0472">Membrane</keyword>
<keyword evidence="7 10" id="KW-1133">Transmembrane helix</keyword>
<evidence type="ECO:0000313" key="13">
    <source>
        <dbReference type="EMBL" id="CAL4762993.1"/>
    </source>
</evidence>
<dbReference type="SUPFAM" id="SSF103473">
    <property type="entry name" value="MFS general substrate transporter"/>
    <property type="match status" value="1"/>
</dbReference>
<dbReference type="AlphaFoldDB" id="A0A9P1FH03"/>
<dbReference type="Proteomes" id="UP001152797">
    <property type="component" value="Unassembled WGS sequence"/>
</dbReference>
<dbReference type="InterPro" id="IPR036259">
    <property type="entry name" value="MFS_trans_sf"/>
</dbReference>
<evidence type="ECO:0000256" key="4">
    <source>
        <dbReference type="ARBA" id="ARBA00022448"/>
    </source>
</evidence>
<dbReference type="EMBL" id="CAMXCT010000218">
    <property type="protein sequence ID" value="CAI3975681.1"/>
    <property type="molecule type" value="Genomic_DNA"/>
</dbReference>
<protein>
    <submittedName>
        <fullName evidence="13">TPR repeat-containing thioredoxin TTL4</fullName>
    </submittedName>
</protein>
<evidence type="ECO:0000256" key="5">
    <source>
        <dbReference type="ARBA" id="ARBA00022475"/>
    </source>
</evidence>
<dbReference type="GO" id="GO:0032217">
    <property type="term" value="F:riboflavin transmembrane transporter activity"/>
    <property type="evidence" value="ECO:0007669"/>
    <property type="project" value="InterPro"/>
</dbReference>
<reference evidence="12" key="2">
    <citation type="submission" date="2024-04" db="EMBL/GenBank/DDBJ databases">
        <authorList>
            <person name="Chen Y."/>
            <person name="Shah S."/>
            <person name="Dougan E. K."/>
            <person name="Thang M."/>
            <person name="Chan C."/>
        </authorList>
    </citation>
    <scope>NUCLEOTIDE SEQUENCE [LARGE SCALE GENOMIC DNA]</scope>
</reference>
<dbReference type="PANTHER" id="PTHR12929">
    <property type="entry name" value="SOLUTE CARRIER FAMILY 52"/>
    <property type="match status" value="1"/>
</dbReference>
<evidence type="ECO:0000256" key="9">
    <source>
        <dbReference type="SAM" id="MobiDB-lite"/>
    </source>
</evidence>
<evidence type="ECO:0000256" key="10">
    <source>
        <dbReference type="SAM" id="Phobius"/>
    </source>
</evidence>
<feature type="region of interest" description="Disordered" evidence="9">
    <location>
        <begin position="641"/>
        <end position="665"/>
    </location>
</feature>
<comment type="similarity">
    <text evidence="3">Belongs to the riboflavin transporter family.</text>
</comment>
<dbReference type="InterPro" id="IPR009357">
    <property type="entry name" value="Riboflavin_transptr"/>
</dbReference>
<feature type="compositionally biased region" description="Acidic residues" evidence="9">
    <location>
        <begin position="649"/>
        <end position="660"/>
    </location>
</feature>
<dbReference type="PANTHER" id="PTHR12929:SF10">
    <property type="entry name" value="RIBOFLAVIN TRANSPORTER"/>
    <property type="match status" value="1"/>
</dbReference>
<keyword evidence="14" id="KW-1185">Reference proteome</keyword>
<organism evidence="11">
    <name type="scientific">Cladocopium goreaui</name>
    <dbReference type="NCBI Taxonomy" id="2562237"/>
    <lineage>
        <taxon>Eukaryota</taxon>
        <taxon>Sar</taxon>
        <taxon>Alveolata</taxon>
        <taxon>Dinophyceae</taxon>
        <taxon>Suessiales</taxon>
        <taxon>Symbiodiniaceae</taxon>
        <taxon>Cladocopium</taxon>
    </lineage>
</organism>
<evidence type="ECO:0000256" key="2">
    <source>
        <dbReference type="ARBA" id="ARBA00004651"/>
    </source>
</evidence>
<accession>A0A9P1FH03</accession>
<gene>
    <name evidence="11" type="ORF">C1SCF055_LOCUS3972</name>
</gene>
<dbReference type="EMBL" id="CAMXCT030000218">
    <property type="protein sequence ID" value="CAL4762993.1"/>
    <property type="molecule type" value="Genomic_DNA"/>
</dbReference>
<feature type="transmembrane region" description="Helical" evidence="10">
    <location>
        <begin position="831"/>
        <end position="851"/>
    </location>
</feature>
<dbReference type="OrthoDB" id="425832at2759"/>
<feature type="transmembrane region" description="Helical" evidence="10">
    <location>
        <begin position="786"/>
        <end position="810"/>
    </location>
</feature>